<dbReference type="SUPFAM" id="SSF81321">
    <property type="entry name" value="Family A G protein-coupled receptor-like"/>
    <property type="match status" value="1"/>
</dbReference>
<keyword evidence="9" id="KW-1185">Reference proteome</keyword>
<feature type="compositionally biased region" description="Polar residues" evidence="6">
    <location>
        <begin position="347"/>
        <end position="381"/>
    </location>
</feature>
<evidence type="ECO:0000256" key="1">
    <source>
        <dbReference type="ARBA" id="ARBA00004370"/>
    </source>
</evidence>
<feature type="transmembrane region" description="Helical" evidence="7">
    <location>
        <begin position="200"/>
        <end position="230"/>
    </location>
</feature>
<dbReference type="PROSITE" id="PS00237">
    <property type="entry name" value="G_PROTEIN_RECEP_F1_1"/>
    <property type="match status" value="1"/>
</dbReference>
<feature type="transmembrane region" description="Helical" evidence="7">
    <location>
        <begin position="71"/>
        <end position="90"/>
    </location>
</feature>
<evidence type="ECO:0000313" key="12">
    <source>
        <dbReference type="RefSeq" id="XP_013407063.1"/>
    </source>
</evidence>
<dbReference type="GeneID" id="106171317"/>
<dbReference type="OrthoDB" id="10011262at2759"/>
<evidence type="ECO:0000259" key="8">
    <source>
        <dbReference type="PROSITE" id="PS50262"/>
    </source>
</evidence>
<proteinExistence type="inferred from homology"/>
<dbReference type="PROSITE" id="PS50262">
    <property type="entry name" value="G_PROTEIN_RECEP_F1_2"/>
    <property type="match status" value="1"/>
</dbReference>
<feature type="transmembrane region" description="Helical" evidence="7">
    <location>
        <begin position="110"/>
        <end position="131"/>
    </location>
</feature>
<dbReference type="Proteomes" id="UP000085678">
    <property type="component" value="Unplaced"/>
</dbReference>
<keyword evidence="5" id="KW-0675">Receptor</keyword>
<evidence type="ECO:0000256" key="2">
    <source>
        <dbReference type="ARBA" id="ARBA00022692"/>
    </source>
</evidence>
<dbReference type="InterPro" id="IPR017452">
    <property type="entry name" value="GPCR_Rhodpsn_7TM"/>
</dbReference>
<dbReference type="RefSeq" id="XP_013407064.1">
    <property type="nucleotide sequence ID" value="XM_013551610.2"/>
</dbReference>
<comment type="subcellular location">
    <subcellularLocation>
        <location evidence="1">Membrane</location>
    </subcellularLocation>
</comment>
<dbReference type="STRING" id="7574.A0A1S3J9I6"/>
<dbReference type="KEGG" id="lak:106171317"/>
<dbReference type="SMART" id="SM01381">
    <property type="entry name" value="7TM_GPCR_Srsx"/>
    <property type="match status" value="1"/>
</dbReference>
<feature type="transmembrane region" description="Helical" evidence="7">
    <location>
        <begin position="152"/>
        <end position="168"/>
    </location>
</feature>
<dbReference type="RefSeq" id="XP_013407061.1">
    <property type="nucleotide sequence ID" value="XM_013551607.2"/>
</dbReference>
<keyword evidence="4 7" id="KW-0472">Membrane</keyword>
<feature type="domain" description="G-protein coupled receptors family 1 profile" evidence="8">
    <location>
        <begin position="42"/>
        <end position="310"/>
    </location>
</feature>
<feature type="region of interest" description="Disordered" evidence="6">
    <location>
        <begin position="339"/>
        <end position="381"/>
    </location>
</feature>
<feature type="transmembrane region" description="Helical" evidence="7">
    <location>
        <begin position="20"/>
        <end position="50"/>
    </location>
</feature>
<evidence type="ECO:0000256" key="6">
    <source>
        <dbReference type="SAM" id="MobiDB-lite"/>
    </source>
</evidence>
<organism evidence="9 11">
    <name type="scientific">Lingula anatina</name>
    <name type="common">Brachiopod</name>
    <name type="synonym">Lingula unguis</name>
    <dbReference type="NCBI Taxonomy" id="7574"/>
    <lineage>
        <taxon>Eukaryota</taxon>
        <taxon>Metazoa</taxon>
        <taxon>Spiralia</taxon>
        <taxon>Lophotrochozoa</taxon>
        <taxon>Brachiopoda</taxon>
        <taxon>Linguliformea</taxon>
        <taxon>Lingulata</taxon>
        <taxon>Lingulida</taxon>
        <taxon>Linguloidea</taxon>
        <taxon>Lingulidae</taxon>
        <taxon>Lingula</taxon>
    </lineage>
</organism>
<reference evidence="10 11" key="1">
    <citation type="submission" date="2025-04" db="UniProtKB">
        <authorList>
            <consortium name="RefSeq"/>
        </authorList>
    </citation>
    <scope>IDENTIFICATION</scope>
    <source>
        <tissue evidence="10 11">Gonads</tissue>
    </source>
</reference>
<dbReference type="CDD" id="cd14978">
    <property type="entry name" value="7tmA_FMRFamide_R-like"/>
    <property type="match status" value="1"/>
</dbReference>
<keyword evidence="5" id="KW-0807">Transducer</keyword>
<evidence type="ECO:0000256" key="3">
    <source>
        <dbReference type="ARBA" id="ARBA00022989"/>
    </source>
</evidence>
<name>A0A1S3J9I6_LINAN</name>
<gene>
    <name evidence="10 11 12 13" type="primary">LOC106171317</name>
</gene>
<keyword evidence="3 7" id="KW-1133">Transmembrane helix</keyword>
<dbReference type="PRINTS" id="PR00237">
    <property type="entry name" value="GPCRRHODOPSN"/>
</dbReference>
<dbReference type="Gene3D" id="1.20.1070.10">
    <property type="entry name" value="Rhodopsin 7-helix transmembrane proteins"/>
    <property type="match status" value="1"/>
</dbReference>
<accession>A0A1S3J9I6</accession>
<evidence type="ECO:0000256" key="5">
    <source>
        <dbReference type="RuleBase" id="RU000688"/>
    </source>
</evidence>
<evidence type="ECO:0000256" key="4">
    <source>
        <dbReference type="ARBA" id="ARBA00023136"/>
    </source>
</evidence>
<keyword evidence="5" id="KW-0297">G-protein coupled receptor</keyword>
<dbReference type="OMA" id="FLIYCIC"/>
<dbReference type="PANTHER" id="PTHR46641">
    <property type="entry name" value="FMRFAMIDE RECEPTOR-RELATED"/>
    <property type="match status" value="1"/>
</dbReference>
<evidence type="ECO:0000313" key="13">
    <source>
        <dbReference type="RefSeq" id="XP_013407064.1"/>
    </source>
</evidence>
<dbReference type="InterPro" id="IPR052954">
    <property type="entry name" value="GPCR-Ligand_Int"/>
</dbReference>
<comment type="similarity">
    <text evidence="5">Belongs to the G-protein coupled receptor 1 family.</text>
</comment>
<evidence type="ECO:0000313" key="11">
    <source>
        <dbReference type="RefSeq" id="XP_013407062.1"/>
    </source>
</evidence>
<dbReference type="InterPro" id="IPR000276">
    <property type="entry name" value="GPCR_Rhodpsn"/>
</dbReference>
<dbReference type="GO" id="GO:0004930">
    <property type="term" value="F:G protein-coupled receptor activity"/>
    <property type="evidence" value="ECO:0007669"/>
    <property type="project" value="UniProtKB-KW"/>
</dbReference>
<feature type="transmembrane region" description="Helical" evidence="7">
    <location>
        <begin position="289"/>
        <end position="313"/>
    </location>
</feature>
<sequence length="381" mass="43061">MNSSLENVTECSTRVSDSWIWALFFSTQSVICITFIVFGLFGNTLSFVVLRRENPKTTTALTLQALAVTDSVYLLCHFFFLSLMGIVKYVGTARHYVDVYGYLMLFVKPLMYISQQCSIWFVVLVTVDRFVVVCRPLKSGAFCTMTRARKHVIIVAILSLIYNMPRWFELDLGFCYDVDLGHMRPINSDKEWMDADAYKYFYAMVLNSLVNFIAPMAILVFVNTSLILALRKAGKRRHELTGQGHPSKSTTVMLVVVVLVFVACQTCDFVLQFLYFLDNESVRSSDALFVYYMISSMMVVVNASTNFLIYCICGKKFRNLLLSLMAELCGRSLHRKKRSSKKPFAGQMTNSSQNVCKTPSLPSTGSQPNSSGSQLTHESVV</sequence>
<protein>
    <submittedName>
        <fullName evidence="10 11">FMRFamide receptor-like</fullName>
    </submittedName>
</protein>
<keyword evidence="2 5" id="KW-0812">Transmembrane</keyword>
<feature type="transmembrane region" description="Helical" evidence="7">
    <location>
        <begin position="251"/>
        <end position="277"/>
    </location>
</feature>
<dbReference type="GO" id="GO:0016020">
    <property type="term" value="C:membrane"/>
    <property type="evidence" value="ECO:0007669"/>
    <property type="project" value="UniProtKB-SubCell"/>
</dbReference>
<evidence type="ECO:0000313" key="9">
    <source>
        <dbReference type="Proteomes" id="UP000085678"/>
    </source>
</evidence>
<dbReference type="RefSeq" id="XP_013407062.1">
    <property type="nucleotide sequence ID" value="XM_013551608.2"/>
</dbReference>
<dbReference type="Pfam" id="PF00001">
    <property type="entry name" value="7tm_1"/>
    <property type="match status" value="1"/>
</dbReference>
<evidence type="ECO:0000256" key="7">
    <source>
        <dbReference type="SAM" id="Phobius"/>
    </source>
</evidence>
<dbReference type="AlphaFoldDB" id="A0A1S3J9I6"/>
<dbReference type="RefSeq" id="XP_013407063.1">
    <property type="nucleotide sequence ID" value="XM_013551609.2"/>
</dbReference>
<dbReference type="PANTHER" id="PTHR46641:SF2">
    <property type="entry name" value="FMRFAMIDE RECEPTOR"/>
    <property type="match status" value="1"/>
</dbReference>
<evidence type="ECO:0000313" key="10">
    <source>
        <dbReference type="RefSeq" id="XP_013407061.1"/>
    </source>
</evidence>